<evidence type="ECO:0000313" key="3">
    <source>
        <dbReference type="Proteomes" id="UP000050465"/>
    </source>
</evidence>
<comment type="caution">
    <text evidence="2">The sequence shown here is derived from an EMBL/GenBank/DDBJ whole genome shotgun (WGS) entry which is preliminary data.</text>
</comment>
<dbReference type="EMBL" id="LJZR01000002">
    <property type="protein sequence ID" value="KPQ37189.1"/>
    <property type="molecule type" value="Genomic_DNA"/>
</dbReference>
<accession>A0A0P7ZPW4</accession>
<gene>
    <name evidence="2" type="ORF">HLUCCA11_01810</name>
</gene>
<evidence type="ECO:0008006" key="4">
    <source>
        <dbReference type="Google" id="ProtNLM"/>
    </source>
</evidence>
<name>A0A0P7ZPW4_9CYAN</name>
<feature type="compositionally biased region" description="Low complexity" evidence="1">
    <location>
        <begin position="285"/>
        <end position="296"/>
    </location>
</feature>
<dbReference type="AlphaFoldDB" id="A0A0P7ZPW4"/>
<protein>
    <recommendedName>
        <fullName evidence="4">PRC-barrel domain</fullName>
    </recommendedName>
</protein>
<feature type="region of interest" description="Disordered" evidence="1">
    <location>
        <begin position="261"/>
        <end position="348"/>
    </location>
</feature>
<feature type="region of interest" description="Disordered" evidence="1">
    <location>
        <begin position="147"/>
        <end position="177"/>
    </location>
</feature>
<evidence type="ECO:0000313" key="2">
    <source>
        <dbReference type="EMBL" id="KPQ37189.1"/>
    </source>
</evidence>
<feature type="compositionally biased region" description="Polar residues" evidence="1">
    <location>
        <begin position="309"/>
        <end position="323"/>
    </location>
</feature>
<reference evidence="2 3" key="1">
    <citation type="submission" date="2015-09" db="EMBL/GenBank/DDBJ databases">
        <title>Identification and resolution of microdiversity through metagenomic sequencing of parallel consortia.</title>
        <authorList>
            <person name="Nelson W.C."/>
            <person name="Romine M.F."/>
            <person name="Lindemann S.R."/>
        </authorList>
    </citation>
    <scope>NUCLEOTIDE SEQUENCE [LARGE SCALE GENOMIC DNA]</scope>
    <source>
        <strain evidence="2">Ana</strain>
    </source>
</reference>
<dbReference type="Proteomes" id="UP000050465">
    <property type="component" value="Unassembled WGS sequence"/>
</dbReference>
<proteinExistence type="predicted"/>
<feature type="region of interest" description="Disordered" evidence="1">
    <location>
        <begin position="365"/>
        <end position="388"/>
    </location>
</feature>
<dbReference type="PATRIC" id="fig|1666911.3.peg.1582"/>
<evidence type="ECO:0000256" key="1">
    <source>
        <dbReference type="SAM" id="MobiDB-lite"/>
    </source>
</evidence>
<sequence length="388" mass="42692">MDTAIIRQGELIGRELMAYETAEAVGSVEHLLVDIKRFSTGAAAPSHQIAGLVYKSVGLLARQQTISWAQVVKIGRDSIVIHTETTAAIASANESPLAAAQNMTSLEVWTDGGDHIGRIVDLCFDQATGEVQQYLFARLESATEAAAESTAESATESATEAAAESIAESTAESTAETPLEKTVTVYAIAPQAIISAGRKRMMIAEEDAQQAQPYAQPLTILAEPNRAPSRLPAWRPEQLPEMPTDFNELLHKGQSFAGRLTEQVKQRAKQFTDEQFAPQDAYQDNRQNSRQNSQQNWGEGDSLPDIAEQLQSKTEQVKQQMQERLQKAKEQAQAQIGNKRLEERFKKTSLGRSLGQTFGQTLDKFKQSKASEPTEPIDVDAFEVWEDD</sequence>
<organism evidence="2 3">
    <name type="scientific">Phormidesmis priestleyi Ana</name>
    <dbReference type="NCBI Taxonomy" id="1666911"/>
    <lineage>
        <taxon>Bacteria</taxon>
        <taxon>Bacillati</taxon>
        <taxon>Cyanobacteriota</taxon>
        <taxon>Cyanophyceae</taxon>
        <taxon>Leptolyngbyales</taxon>
        <taxon>Leptolyngbyaceae</taxon>
        <taxon>Phormidesmis</taxon>
    </lineage>
</organism>
<feature type="compositionally biased region" description="Acidic residues" evidence="1">
    <location>
        <begin position="375"/>
        <end position="388"/>
    </location>
</feature>